<accession>A0A1F8H3K0</accession>
<name>A0A1F8H3K0_9BACT</name>
<protein>
    <recommendedName>
        <fullName evidence="1">D-alanyl-D-alanine carboxypeptidase-like core domain-containing protein</fullName>
    </recommendedName>
</protein>
<dbReference type="Gene3D" id="3.30.1380.10">
    <property type="match status" value="1"/>
</dbReference>
<comment type="caution">
    <text evidence="2">The sequence shown here is derived from an EMBL/GenBank/DDBJ whole genome shotgun (WGS) entry which is preliminary data.</text>
</comment>
<reference evidence="2 3" key="1">
    <citation type="journal article" date="2016" name="Nat. Commun.">
        <title>Thousands of microbial genomes shed light on interconnected biogeochemical processes in an aquifer system.</title>
        <authorList>
            <person name="Anantharaman K."/>
            <person name="Brown C.T."/>
            <person name="Hug L.A."/>
            <person name="Sharon I."/>
            <person name="Castelle C.J."/>
            <person name="Probst A.J."/>
            <person name="Thomas B.C."/>
            <person name="Singh A."/>
            <person name="Wilkins M.J."/>
            <person name="Karaoz U."/>
            <person name="Brodie E.L."/>
            <person name="Williams K.H."/>
            <person name="Hubbard S.S."/>
            <person name="Banfield J.F."/>
        </authorList>
    </citation>
    <scope>NUCLEOTIDE SEQUENCE [LARGE SCALE GENOMIC DNA]</scope>
</reference>
<dbReference type="InterPro" id="IPR009045">
    <property type="entry name" value="Zn_M74/Hedgehog-like"/>
</dbReference>
<dbReference type="STRING" id="1802706.A3I32_00340"/>
<organism evidence="2 3">
    <name type="scientific">Candidatus Yanofskybacteria bacterium RIFCSPLOWO2_02_FULL_45_10</name>
    <dbReference type="NCBI Taxonomy" id="1802706"/>
    <lineage>
        <taxon>Bacteria</taxon>
        <taxon>Candidatus Yanofskyibacteriota</taxon>
    </lineage>
</organism>
<dbReference type="InterPro" id="IPR058193">
    <property type="entry name" value="VanY/YodJ_core_dom"/>
</dbReference>
<gene>
    <name evidence="2" type="ORF">A3I32_00340</name>
</gene>
<dbReference type="Pfam" id="PF02557">
    <property type="entry name" value="VanY"/>
    <property type="match status" value="1"/>
</dbReference>
<proteinExistence type="predicted"/>
<evidence type="ECO:0000259" key="1">
    <source>
        <dbReference type="Pfam" id="PF02557"/>
    </source>
</evidence>
<evidence type="ECO:0000313" key="3">
    <source>
        <dbReference type="Proteomes" id="UP000177494"/>
    </source>
</evidence>
<dbReference type="GO" id="GO:0006508">
    <property type="term" value="P:proteolysis"/>
    <property type="evidence" value="ECO:0007669"/>
    <property type="project" value="InterPro"/>
</dbReference>
<feature type="domain" description="D-alanyl-D-alanine carboxypeptidase-like core" evidence="1">
    <location>
        <begin position="56"/>
        <end position="182"/>
    </location>
</feature>
<dbReference type="CDD" id="cd14852">
    <property type="entry name" value="LD-carboxypeptidase"/>
    <property type="match status" value="1"/>
</dbReference>
<dbReference type="GO" id="GO:0008233">
    <property type="term" value="F:peptidase activity"/>
    <property type="evidence" value="ECO:0007669"/>
    <property type="project" value="InterPro"/>
</dbReference>
<dbReference type="InterPro" id="IPR052179">
    <property type="entry name" value="DD-CPase-like"/>
</dbReference>
<sequence length="191" mass="21655">MKNKTPFILLALLLFWVVISSYDTNAKNFSLDNLLAKIFSEAKSADLVKLSGSQVLLNKEAAAAFERMRAAGELEKVLLKPRSGFRSISYQRRLMDSFTKAFGRNYAHRVLKAPGESEHHTGYAIDIDDANNLACSLKPCFEQTAAYRWLAKHAGEYGFELSYPRDNSEGIAFEPWHWRFVGSEEARKVLK</sequence>
<dbReference type="Proteomes" id="UP000177494">
    <property type="component" value="Unassembled WGS sequence"/>
</dbReference>
<dbReference type="InterPro" id="IPR003709">
    <property type="entry name" value="VanY-like_core_dom"/>
</dbReference>
<dbReference type="PANTHER" id="PTHR34385">
    <property type="entry name" value="D-ALANYL-D-ALANINE CARBOXYPEPTIDASE"/>
    <property type="match status" value="1"/>
</dbReference>
<dbReference type="SUPFAM" id="SSF55166">
    <property type="entry name" value="Hedgehog/DD-peptidase"/>
    <property type="match status" value="1"/>
</dbReference>
<dbReference type="AlphaFoldDB" id="A0A1F8H3K0"/>
<dbReference type="EMBL" id="MGKU01000023">
    <property type="protein sequence ID" value="OGN32174.1"/>
    <property type="molecule type" value="Genomic_DNA"/>
</dbReference>
<evidence type="ECO:0000313" key="2">
    <source>
        <dbReference type="EMBL" id="OGN32174.1"/>
    </source>
</evidence>
<dbReference type="PANTHER" id="PTHR34385:SF1">
    <property type="entry name" value="PEPTIDOGLYCAN L-ALANYL-D-GLUTAMATE ENDOPEPTIDASE CWLK"/>
    <property type="match status" value="1"/>
</dbReference>